<keyword evidence="4" id="KW-0472">Membrane</keyword>
<feature type="compositionally biased region" description="Pro residues" evidence="6">
    <location>
        <begin position="516"/>
        <end position="530"/>
    </location>
</feature>
<reference evidence="8" key="1">
    <citation type="submission" date="2025-08" db="UniProtKB">
        <authorList>
            <consortium name="Ensembl"/>
        </authorList>
    </citation>
    <scope>IDENTIFICATION</scope>
</reference>
<feature type="region of interest" description="Disordered" evidence="6">
    <location>
        <begin position="229"/>
        <end position="302"/>
    </location>
</feature>
<proteinExistence type="predicted"/>
<accession>A0A672NT52</accession>
<feature type="compositionally biased region" description="Polar residues" evidence="6">
    <location>
        <begin position="229"/>
        <end position="251"/>
    </location>
</feature>
<evidence type="ECO:0000313" key="9">
    <source>
        <dbReference type="Proteomes" id="UP000472262"/>
    </source>
</evidence>
<feature type="compositionally biased region" description="Polar residues" evidence="6">
    <location>
        <begin position="150"/>
        <end position="170"/>
    </location>
</feature>
<dbReference type="PRINTS" id="PR00499">
    <property type="entry name" value="P67PHOX"/>
</dbReference>
<dbReference type="SMART" id="SM00326">
    <property type="entry name" value="SH3"/>
    <property type="match status" value="2"/>
</dbReference>
<feature type="compositionally biased region" description="Basic and acidic residues" evidence="6">
    <location>
        <begin position="532"/>
        <end position="542"/>
    </location>
</feature>
<gene>
    <name evidence="8" type="primary">sh3d19</name>
</gene>
<sequence length="746" mass="82213">MMSNLPASARAHSQPDCSRERRRPEITILSAEPLTATSWYPGASGRFSSTAFTTQPIWSESVLTSAQLPPSYEQVIKEKTKEQVTTPLPSPRRSHTTTIATQTDSQEQNVTHPDSCTSLQLNQNPSGVSAKQPKKPPRPSLPCKPDQKTRSPISTPNSQPNVDLVSTTRPVPQPRSKTKPLSPSNQVNVQPLIPLQNSWEGCPVTPVETSDAHSGKYLQELLDVFSSEPQSDLSNSVNIQNQTKENQSENMIRSRIQAFESQSSTENEETSVPFPRPRKVYAKPPVLAPKPSIAPRPSVKKPKEQVSQFESHLYEEVDTPPMPVDTPPMPAPRPQLFKKMSLDLRDDFDSQPSFRTALIPPSRPSLVRVKNVSSQDEEEVLKRPPTPLQPSKDLLNLNNHNSTALLSNITSTASMLSNDYVDAPTSKYQSPTKPARQGGFTYMGLNTQGVTKRPTVIRVPSKTDKNPEETADVPPPLPVQKPVGGPPTPAKPSRKVRPYTAASAGLSQPSGGKVLPPRPPPAKTGPGRPPPPRRDGSQRRPSDPGVSQIVPSKEQQPQWQQQNRRASKKGPALPPRPNPGHRLYNKYTLEIPHGIAEYDYNGTNTGELSFQKNEVLVLLEELDSKTFECQVGNAKGTVQKTHMKIITPLTNIPSNPVPQKKRSFSGMVENTGSLQVQALYDFTPEGPGELMLKAGDVVSNVEQLDSEWYMGTCRNITGFFPINYVKTLVNIVYGIFDKYSRQCPTT</sequence>
<dbReference type="InterPro" id="IPR001452">
    <property type="entry name" value="SH3_domain"/>
</dbReference>
<feature type="region of interest" description="Disordered" evidence="6">
    <location>
        <begin position="1"/>
        <end position="26"/>
    </location>
</feature>
<dbReference type="AlphaFoldDB" id="A0A672NT52"/>
<dbReference type="Proteomes" id="UP000472262">
    <property type="component" value="Unassembled WGS sequence"/>
</dbReference>
<dbReference type="PRINTS" id="PR00452">
    <property type="entry name" value="SH3DOMAIN"/>
</dbReference>
<evidence type="ECO:0000256" key="5">
    <source>
        <dbReference type="PROSITE-ProRule" id="PRU00192"/>
    </source>
</evidence>
<dbReference type="SUPFAM" id="SSF50044">
    <property type="entry name" value="SH3-domain"/>
    <property type="match status" value="2"/>
</dbReference>
<feature type="region of interest" description="Disordered" evidence="6">
    <location>
        <begin position="373"/>
        <end position="395"/>
    </location>
</feature>
<feature type="compositionally biased region" description="Pro residues" evidence="6">
    <location>
        <begin position="473"/>
        <end position="490"/>
    </location>
</feature>
<dbReference type="PROSITE" id="PS50002">
    <property type="entry name" value="SH3"/>
    <property type="match status" value="2"/>
</dbReference>
<evidence type="ECO:0000256" key="3">
    <source>
        <dbReference type="ARBA" id="ARBA00023054"/>
    </source>
</evidence>
<keyword evidence="9" id="KW-1185">Reference proteome</keyword>
<dbReference type="PANTHER" id="PTHR14167:SF81">
    <property type="entry name" value="ENDOPHILIN-A"/>
    <property type="match status" value="1"/>
</dbReference>
<dbReference type="Ensembl" id="ENSSGRT00000057559.1">
    <property type="protein sequence ID" value="ENSSGRP00000053870.1"/>
    <property type="gene ID" value="ENSSGRG00000028392.1"/>
</dbReference>
<evidence type="ECO:0000313" key="8">
    <source>
        <dbReference type="Ensembl" id="ENSSGRP00000053870.1"/>
    </source>
</evidence>
<dbReference type="Pfam" id="PF00018">
    <property type="entry name" value="SH3_1"/>
    <property type="match status" value="2"/>
</dbReference>
<evidence type="ECO:0000259" key="7">
    <source>
        <dbReference type="PROSITE" id="PS50002"/>
    </source>
</evidence>
<name>A0A672NT52_SINGR</name>
<dbReference type="PANTHER" id="PTHR14167">
    <property type="entry name" value="SH3 DOMAIN-CONTAINING"/>
    <property type="match status" value="1"/>
</dbReference>
<dbReference type="InterPro" id="IPR050384">
    <property type="entry name" value="Endophilin_SH3RF"/>
</dbReference>
<feature type="compositionally biased region" description="Polar residues" evidence="6">
    <location>
        <begin position="179"/>
        <end position="188"/>
    </location>
</feature>
<feature type="domain" description="SH3" evidence="7">
    <location>
        <begin position="671"/>
        <end position="730"/>
    </location>
</feature>
<evidence type="ECO:0000256" key="2">
    <source>
        <dbReference type="ARBA" id="ARBA00022443"/>
    </source>
</evidence>
<feature type="domain" description="SH3" evidence="7">
    <location>
        <begin position="589"/>
        <end position="648"/>
    </location>
</feature>
<keyword evidence="2 5" id="KW-0728">SH3 domain</keyword>
<feature type="region of interest" description="Disordered" evidence="6">
    <location>
        <begin position="424"/>
        <end position="584"/>
    </location>
</feature>
<reference evidence="8" key="2">
    <citation type="submission" date="2025-09" db="UniProtKB">
        <authorList>
            <consortium name="Ensembl"/>
        </authorList>
    </citation>
    <scope>IDENTIFICATION</scope>
</reference>
<dbReference type="Gene3D" id="2.30.30.40">
    <property type="entry name" value="SH3 Domains"/>
    <property type="match status" value="2"/>
</dbReference>
<keyword evidence="3" id="KW-0175">Coiled coil</keyword>
<evidence type="ECO:0000256" key="4">
    <source>
        <dbReference type="ARBA" id="ARBA00023136"/>
    </source>
</evidence>
<protein>
    <recommendedName>
        <fullName evidence="7">SH3 domain-containing protein</fullName>
    </recommendedName>
</protein>
<feature type="region of interest" description="Disordered" evidence="6">
    <location>
        <begin position="79"/>
        <end position="188"/>
    </location>
</feature>
<evidence type="ECO:0000256" key="1">
    <source>
        <dbReference type="ARBA" id="ARBA00004170"/>
    </source>
</evidence>
<comment type="subcellular location">
    <subcellularLocation>
        <location evidence="1">Membrane</location>
        <topology evidence="1">Peripheral membrane protein</topology>
    </subcellularLocation>
</comment>
<feature type="compositionally biased region" description="Polar residues" evidence="6">
    <location>
        <begin position="96"/>
        <end position="129"/>
    </location>
</feature>
<evidence type="ECO:0000256" key="6">
    <source>
        <dbReference type="SAM" id="MobiDB-lite"/>
    </source>
</evidence>
<dbReference type="InterPro" id="IPR036028">
    <property type="entry name" value="SH3-like_dom_sf"/>
</dbReference>
<organism evidence="8 9">
    <name type="scientific">Sinocyclocheilus grahami</name>
    <name type="common">Dianchi golden-line fish</name>
    <name type="synonym">Barbus grahami</name>
    <dbReference type="NCBI Taxonomy" id="75366"/>
    <lineage>
        <taxon>Eukaryota</taxon>
        <taxon>Metazoa</taxon>
        <taxon>Chordata</taxon>
        <taxon>Craniata</taxon>
        <taxon>Vertebrata</taxon>
        <taxon>Euteleostomi</taxon>
        <taxon>Actinopterygii</taxon>
        <taxon>Neopterygii</taxon>
        <taxon>Teleostei</taxon>
        <taxon>Ostariophysi</taxon>
        <taxon>Cypriniformes</taxon>
        <taxon>Cyprinidae</taxon>
        <taxon>Cyprininae</taxon>
        <taxon>Sinocyclocheilus</taxon>
    </lineage>
</organism>